<keyword evidence="9" id="KW-1185">Reference proteome</keyword>
<reference evidence="9" key="1">
    <citation type="submission" date="2016-04" db="EMBL/GenBank/DDBJ databases">
        <authorList>
            <person name="Chen L."/>
            <person name="Zhuang W."/>
            <person name="Wang G."/>
        </authorList>
    </citation>
    <scope>NUCLEOTIDE SEQUENCE [LARGE SCALE GENOMIC DNA]</scope>
    <source>
        <strain evidence="9">208</strain>
    </source>
</reference>
<dbReference type="Gene3D" id="3.50.50.60">
    <property type="entry name" value="FAD/NAD(P)-binding domain"/>
    <property type="match status" value="2"/>
</dbReference>
<dbReference type="Proteomes" id="UP000192276">
    <property type="component" value="Unassembled WGS sequence"/>
</dbReference>
<dbReference type="SUPFAM" id="SSF51905">
    <property type="entry name" value="FAD/NAD(P)-binding domain"/>
    <property type="match status" value="1"/>
</dbReference>
<evidence type="ECO:0000256" key="2">
    <source>
        <dbReference type="ARBA" id="ARBA00010790"/>
    </source>
</evidence>
<dbReference type="RefSeq" id="WP_081164626.1">
    <property type="nucleotide sequence ID" value="NZ_LWBP01000178.1"/>
</dbReference>
<dbReference type="PANTHER" id="PTHR42784">
    <property type="entry name" value="PYRANOSE 2-OXIDASE"/>
    <property type="match status" value="1"/>
</dbReference>
<name>A0A1V9FLZ4_9BACT</name>
<dbReference type="AlphaFoldDB" id="A0A1V9FLZ4"/>
<evidence type="ECO:0000259" key="7">
    <source>
        <dbReference type="Pfam" id="PF05199"/>
    </source>
</evidence>
<dbReference type="InterPro" id="IPR051473">
    <property type="entry name" value="P2Ox-like"/>
</dbReference>
<evidence type="ECO:0000259" key="6">
    <source>
        <dbReference type="Pfam" id="PF00732"/>
    </source>
</evidence>
<comment type="cofactor">
    <cofactor evidence="1">
        <name>FAD</name>
        <dbReference type="ChEBI" id="CHEBI:57692"/>
    </cofactor>
</comment>
<dbReference type="GO" id="GO:0050660">
    <property type="term" value="F:flavin adenine dinucleotide binding"/>
    <property type="evidence" value="ECO:0007669"/>
    <property type="project" value="InterPro"/>
</dbReference>
<dbReference type="Pfam" id="PF05199">
    <property type="entry name" value="GMC_oxred_C"/>
    <property type="match status" value="1"/>
</dbReference>
<protein>
    <submittedName>
        <fullName evidence="8">GMC family oxidoreductase</fullName>
    </submittedName>
</protein>
<dbReference type="InterPro" id="IPR007867">
    <property type="entry name" value="GMC_OxRtase_C"/>
</dbReference>
<evidence type="ECO:0000256" key="3">
    <source>
        <dbReference type="ARBA" id="ARBA00022630"/>
    </source>
</evidence>
<dbReference type="GO" id="GO:0016614">
    <property type="term" value="F:oxidoreductase activity, acting on CH-OH group of donors"/>
    <property type="evidence" value="ECO:0007669"/>
    <property type="project" value="InterPro"/>
</dbReference>
<proteinExistence type="inferred from homology"/>
<dbReference type="SUPFAM" id="SSF54373">
    <property type="entry name" value="FAD-linked reductases, C-terminal domain"/>
    <property type="match status" value="1"/>
</dbReference>
<dbReference type="InterPro" id="IPR000172">
    <property type="entry name" value="GMC_OxRdtase_N"/>
</dbReference>
<evidence type="ECO:0000256" key="1">
    <source>
        <dbReference type="ARBA" id="ARBA00001974"/>
    </source>
</evidence>
<keyword evidence="4" id="KW-0274">FAD</keyword>
<evidence type="ECO:0000256" key="4">
    <source>
        <dbReference type="ARBA" id="ARBA00022827"/>
    </source>
</evidence>
<feature type="domain" description="Glucose-methanol-choline oxidoreductase C-terminal" evidence="7">
    <location>
        <begin position="439"/>
        <end position="559"/>
    </location>
</feature>
<comment type="caution">
    <text evidence="8">The sequence shown here is derived from an EMBL/GenBank/DDBJ whole genome shotgun (WGS) entry which is preliminary data.</text>
</comment>
<keyword evidence="5" id="KW-0560">Oxidoreductase</keyword>
<dbReference type="STRING" id="550983.A4R26_21400"/>
<dbReference type="PANTHER" id="PTHR42784:SF1">
    <property type="entry name" value="PYRANOSE 2-OXIDASE"/>
    <property type="match status" value="1"/>
</dbReference>
<sequence length="576" mass="64441">MPGDSLNVNSKAVVQNTYDAIVIGSGISGGWAAKELTEKGLKVLMLERGRNIEHIKDYKTANNNPWDFEHRGKQTQQIKHDLPVATRDWAGGTIVHEENQTAWANEKDCPYVEKKPFTWWRSYQLGGRSLLWGRQSYRLSDFDFEANAKDGYGVDWPIRYRDLAPWYDHVERFAGISGSKEGLPQLPDGQFLPPMDLNCVEKDVAARIKAHYKNQRHLFIGRVANLTAPIEGRTQCQFRNRCWEGCPFGGYFSTQSSTLPAAMKTGNLTVRPWSIVTKLIYDKDAKKAKGVEVLDAETNKTYEFYAKIVFVCASALNSAWVLMNSATDIWPGGLGSSSGELGHNVMDHHYMLGAAGLVEGYEDKYYYGRRANGFYIPRFVNLFGDKRDFLRGYGYQGGASRDGWSRDVAEMGIGAELKDALVEPGAWHIGATGFGEVLPYHENKITLDTSVKDKWGLPVLAMDAELKENEWKMRKDILTELVAMFEAAGVKNIKTWNADNYAIGQGIHEMGTARMGRDRKTSVLNGHNQVWDAPNVFVTDGACMTSSACQNPSLTYMAMTARAADFAVGELKKQNL</sequence>
<evidence type="ECO:0000256" key="5">
    <source>
        <dbReference type="ARBA" id="ARBA00023002"/>
    </source>
</evidence>
<dbReference type="EMBL" id="LWBP01000178">
    <property type="protein sequence ID" value="OQP59375.1"/>
    <property type="molecule type" value="Genomic_DNA"/>
</dbReference>
<dbReference type="Pfam" id="PF00732">
    <property type="entry name" value="GMC_oxred_N"/>
    <property type="match status" value="1"/>
</dbReference>
<dbReference type="InterPro" id="IPR036188">
    <property type="entry name" value="FAD/NAD-bd_sf"/>
</dbReference>
<organism evidence="8 9">
    <name type="scientific">Niastella populi</name>
    <dbReference type="NCBI Taxonomy" id="550983"/>
    <lineage>
        <taxon>Bacteria</taxon>
        <taxon>Pseudomonadati</taxon>
        <taxon>Bacteroidota</taxon>
        <taxon>Chitinophagia</taxon>
        <taxon>Chitinophagales</taxon>
        <taxon>Chitinophagaceae</taxon>
        <taxon>Niastella</taxon>
    </lineage>
</organism>
<keyword evidence="3" id="KW-0285">Flavoprotein</keyword>
<gene>
    <name evidence="8" type="ORF">A4R26_21400</name>
</gene>
<evidence type="ECO:0000313" key="8">
    <source>
        <dbReference type="EMBL" id="OQP59375.1"/>
    </source>
</evidence>
<evidence type="ECO:0000313" key="9">
    <source>
        <dbReference type="Proteomes" id="UP000192276"/>
    </source>
</evidence>
<feature type="domain" description="Glucose-methanol-choline oxidoreductase N-terminal" evidence="6">
    <location>
        <begin position="113"/>
        <end position="348"/>
    </location>
</feature>
<dbReference type="OrthoDB" id="9787779at2"/>
<comment type="similarity">
    <text evidence="2">Belongs to the GMC oxidoreductase family.</text>
</comment>
<accession>A0A1V9FLZ4</accession>